<name>A0A1R3KSH8_9ROSI</name>
<evidence type="ECO:0000313" key="1">
    <source>
        <dbReference type="EMBL" id="OMP10031.1"/>
    </source>
</evidence>
<comment type="caution">
    <text evidence="1">The sequence shown here is derived from an EMBL/GenBank/DDBJ whole genome shotgun (WGS) entry which is preliminary data.</text>
</comment>
<dbReference type="Proteomes" id="UP000187203">
    <property type="component" value="Unassembled WGS sequence"/>
</dbReference>
<gene>
    <name evidence="1" type="ORF">COLO4_04891</name>
</gene>
<reference evidence="2" key="1">
    <citation type="submission" date="2013-09" db="EMBL/GenBank/DDBJ databases">
        <title>Corchorus olitorius genome sequencing.</title>
        <authorList>
            <person name="Alam M."/>
            <person name="Haque M.S."/>
            <person name="Islam M.S."/>
            <person name="Emdad E.M."/>
            <person name="Islam M.M."/>
            <person name="Ahmed B."/>
            <person name="Halim A."/>
            <person name="Hossen Q.M.M."/>
            <person name="Hossain M.Z."/>
            <person name="Ahmed R."/>
            <person name="Khan M.M."/>
            <person name="Islam R."/>
            <person name="Rashid M.M."/>
            <person name="Khan S.A."/>
            <person name="Rahman M.S."/>
            <person name="Alam M."/>
            <person name="Yahiya A.S."/>
            <person name="Khan M.S."/>
            <person name="Azam M.S."/>
            <person name="Haque T."/>
            <person name="Lashkar M.Z.H."/>
            <person name="Akhand A.I."/>
            <person name="Morshed G."/>
            <person name="Roy S."/>
            <person name="Uddin K.S."/>
            <person name="Rabeya T."/>
            <person name="Hossain A.S."/>
            <person name="Chowdhury A."/>
            <person name="Snigdha A.R."/>
            <person name="Mortoza M.S."/>
            <person name="Matin S.A."/>
            <person name="Hoque S.M.E."/>
            <person name="Islam M.K."/>
            <person name="Roy D.K."/>
            <person name="Haider R."/>
            <person name="Moosa M.M."/>
            <person name="Elias S.M."/>
            <person name="Hasan A.M."/>
            <person name="Jahan S."/>
            <person name="Shafiuddin M."/>
            <person name="Mahmood N."/>
            <person name="Shommy N.S."/>
        </authorList>
    </citation>
    <scope>NUCLEOTIDE SEQUENCE [LARGE SCALE GENOMIC DNA]</scope>
    <source>
        <strain evidence="2">cv. O-4</strain>
    </source>
</reference>
<dbReference type="AlphaFoldDB" id="A0A1R3KSH8"/>
<protein>
    <submittedName>
        <fullName evidence="1">Nbs-lrr resistance protein</fullName>
    </submittedName>
</protein>
<accession>A0A1R3KSH8</accession>
<organism evidence="1 2">
    <name type="scientific">Corchorus olitorius</name>
    <dbReference type="NCBI Taxonomy" id="93759"/>
    <lineage>
        <taxon>Eukaryota</taxon>
        <taxon>Viridiplantae</taxon>
        <taxon>Streptophyta</taxon>
        <taxon>Embryophyta</taxon>
        <taxon>Tracheophyta</taxon>
        <taxon>Spermatophyta</taxon>
        <taxon>Magnoliopsida</taxon>
        <taxon>eudicotyledons</taxon>
        <taxon>Gunneridae</taxon>
        <taxon>Pentapetalae</taxon>
        <taxon>rosids</taxon>
        <taxon>malvids</taxon>
        <taxon>Malvales</taxon>
        <taxon>Malvaceae</taxon>
        <taxon>Grewioideae</taxon>
        <taxon>Apeibeae</taxon>
        <taxon>Corchorus</taxon>
    </lineage>
</organism>
<evidence type="ECO:0000313" key="2">
    <source>
        <dbReference type="Proteomes" id="UP000187203"/>
    </source>
</evidence>
<sequence>MTKTLATSEYPFFFTHQRRLHHTSWKTQPPLEPQLAATSEHHLATVWAEKLREASPQSAIPESDLRFLQNNLQSSKIFLGRTTLCSSDPDDPTARLT</sequence>
<proteinExistence type="predicted"/>
<keyword evidence="2" id="KW-1185">Reference proteome</keyword>
<dbReference type="EMBL" id="AWUE01012062">
    <property type="protein sequence ID" value="OMP10031.1"/>
    <property type="molecule type" value="Genomic_DNA"/>
</dbReference>